<dbReference type="Proteomes" id="UP000245383">
    <property type="component" value="Unassembled WGS sequence"/>
</dbReference>
<dbReference type="GO" id="GO:0016460">
    <property type="term" value="C:myosin II complex"/>
    <property type="evidence" value="ECO:0007669"/>
    <property type="project" value="TreeGrafter"/>
</dbReference>
<dbReference type="InterPro" id="IPR050230">
    <property type="entry name" value="CALM/Myosin/TropC-like"/>
</dbReference>
<dbReference type="OrthoDB" id="26525at2759"/>
<reference evidence="4 5" key="1">
    <citation type="journal article" date="2018" name="MBio">
        <title>Comparative Genomics Reveals the Core Gene Toolbox for the Fungus-Insect Symbiosis.</title>
        <authorList>
            <person name="Wang Y."/>
            <person name="Stata M."/>
            <person name="Wang W."/>
            <person name="Stajich J.E."/>
            <person name="White M.M."/>
            <person name="Moncalvo J.M."/>
        </authorList>
    </citation>
    <scope>NUCLEOTIDE SEQUENCE [LARGE SCALE GENOMIC DNA]</scope>
    <source>
        <strain evidence="4 5">SWE-8-4</strain>
    </source>
</reference>
<dbReference type="STRING" id="133385.A0A2T9YWF7"/>
<dbReference type="EMBL" id="MBFR01000027">
    <property type="protein sequence ID" value="PVU96667.1"/>
    <property type="molecule type" value="Genomic_DNA"/>
</dbReference>
<dbReference type="InterPro" id="IPR011992">
    <property type="entry name" value="EF-hand-dom_pair"/>
</dbReference>
<evidence type="ECO:0000313" key="5">
    <source>
        <dbReference type="Proteomes" id="UP000245383"/>
    </source>
</evidence>
<feature type="domain" description="EF-hand" evidence="3">
    <location>
        <begin position="80"/>
        <end position="115"/>
    </location>
</feature>
<evidence type="ECO:0000259" key="3">
    <source>
        <dbReference type="PROSITE" id="PS50222"/>
    </source>
</evidence>
<dbReference type="Pfam" id="PF13499">
    <property type="entry name" value="EF-hand_7"/>
    <property type="match status" value="1"/>
</dbReference>
<dbReference type="SUPFAM" id="SSF47473">
    <property type="entry name" value="EF-hand"/>
    <property type="match status" value="1"/>
</dbReference>
<accession>A0A2T9YWF7</accession>
<dbReference type="PANTHER" id="PTHR23048:SF0">
    <property type="entry name" value="CALMODULIN LIKE 3"/>
    <property type="match status" value="1"/>
</dbReference>
<proteinExistence type="predicted"/>
<organism evidence="4 5">
    <name type="scientific">Smittium simulii</name>
    <dbReference type="NCBI Taxonomy" id="133385"/>
    <lineage>
        <taxon>Eukaryota</taxon>
        <taxon>Fungi</taxon>
        <taxon>Fungi incertae sedis</taxon>
        <taxon>Zoopagomycota</taxon>
        <taxon>Kickxellomycotina</taxon>
        <taxon>Harpellomycetes</taxon>
        <taxon>Harpellales</taxon>
        <taxon>Legeriomycetaceae</taxon>
        <taxon>Smittium</taxon>
    </lineage>
</organism>
<dbReference type="GO" id="GO:1903475">
    <property type="term" value="P:mitotic actomyosin contractile ring assembly"/>
    <property type="evidence" value="ECO:0007669"/>
    <property type="project" value="TreeGrafter"/>
</dbReference>
<feature type="domain" description="EF-hand" evidence="3">
    <location>
        <begin position="7"/>
        <end position="42"/>
    </location>
</feature>
<evidence type="ECO:0000256" key="1">
    <source>
        <dbReference type="ARBA" id="ARBA00022737"/>
    </source>
</evidence>
<dbReference type="FunFam" id="1.10.238.10:FF:000178">
    <property type="entry name" value="Calmodulin-2 A"/>
    <property type="match status" value="1"/>
</dbReference>
<dbReference type="AlphaFoldDB" id="A0A2T9YWF7"/>
<dbReference type="Gene3D" id="1.10.238.10">
    <property type="entry name" value="EF-hand"/>
    <property type="match status" value="2"/>
</dbReference>
<dbReference type="InterPro" id="IPR002048">
    <property type="entry name" value="EF_hand_dom"/>
</dbReference>
<name>A0A2T9YWF7_9FUNG</name>
<dbReference type="PANTHER" id="PTHR23048">
    <property type="entry name" value="MYOSIN LIGHT CHAIN 1, 3"/>
    <property type="match status" value="1"/>
</dbReference>
<keyword evidence="2" id="KW-0106">Calcium</keyword>
<dbReference type="SMART" id="SM00054">
    <property type="entry name" value="EFh"/>
    <property type="match status" value="4"/>
</dbReference>
<dbReference type="PROSITE" id="PS00018">
    <property type="entry name" value="EF_HAND_1"/>
    <property type="match status" value="1"/>
</dbReference>
<dbReference type="PROSITE" id="PS50222">
    <property type="entry name" value="EF_HAND_2"/>
    <property type="match status" value="2"/>
</dbReference>
<keyword evidence="5" id="KW-1185">Reference proteome</keyword>
<dbReference type="CDD" id="cd00051">
    <property type="entry name" value="EFh"/>
    <property type="match status" value="1"/>
</dbReference>
<keyword evidence="1" id="KW-0677">Repeat</keyword>
<comment type="caution">
    <text evidence="4">The sequence shown here is derived from an EMBL/GenBank/DDBJ whole genome shotgun (WGS) entry which is preliminary data.</text>
</comment>
<dbReference type="InterPro" id="IPR018247">
    <property type="entry name" value="EF_Hand_1_Ca_BS"/>
</dbReference>
<sequence>MSSVSPKQLAEYKEAFALFDRTGEGKIPMTSVGTLLRALGRNPTETELKEMITDETATINFDEFLKLLEASESFSANSEASVKEFIQAFQVFDRDGSGFISAGELRYVLTSLGDRLTDAEVDDLLKGIETDAQDNINYQELVKTLTSI</sequence>
<evidence type="ECO:0000313" key="4">
    <source>
        <dbReference type="EMBL" id="PVU96667.1"/>
    </source>
</evidence>
<protein>
    <recommendedName>
        <fullName evidence="3">EF-hand domain-containing protein</fullName>
    </recommendedName>
</protein>
<dbReference type="GO" id="GO:0005509">
    <property type="term" value="F:calcium ion binding"/>
    <property type="evidence" value="ECO:0007669"/>
    <property type="project" value="InterPro"/>
</dbReference>
<evidence type="ECO:0000256" key="2">
    <source>
        <dbReference type="ARBA" id="ARBA00022837"/>
    </source>
</evidence>
<gene>
    <name evidence="4" type="ORF">BB561_001035</name>
</gene>